<keyword evidence="3" id="KW-1185">Reference proteome</keyword>
<sequence>MKKILQFTFTVLALAFIFQACNTVKSLPAKATGASRARIVGTWTLTDIKYDGLLPNAVQDVFNQAPPRDFKNSTWQLTNSGDGIYTLQNGTSQTIFWSYNTADKSNPIFQFKKIYQGDKAKNVTEGYQLNIAQSDGQVMVLKSPIALGNTTAYIIYTFQKTK</sequence>
<name>A0A556MVI5_9SPHI</name>
<organism evidence="2 3">
    <name type="scientific">Mucilaginibacter corticis</name>
    <dbReference type="NCBI Taxonomy" id="2597670"/>
    <lineage>
        <taxon>Bacteria</taxon>
        <taxon>Pseudomonadati</taxon>
        <taxon>Bacteroidota</taxon>
        <taxon>Sphingobacteriia</taxon>
        <taxon>Sphingobacteriales</taxon>
        <taxon>Sphingobacteriaceae</taxon>
        <taxon>Mucilaginibacter</taxon>
    </lineage>
</organism>
<dbReference type="OrthoDB" id="1121756at2"/>
<evidence type="ECO:0000313" key="3">
    <source>
        <dbReference type="Proteomes" id="UP000318733"/>
    </source>
</evidence>
<dbReference type="AlphaFoldDB" id="A0A556MVI5"/>
<protein>
    <recommendedName>
        <fullName evidence="4">Lipocalin-like domain-containing protein</fullName>
    </recommendedName>
</protein>
<dbReference type="PROSITE" id="PS51257">
    <property type="entry name" value="PROKAR_LIPOPROTEIN"/>
    <property type="match status" value="1"/>
</dbReference>
<keyword evidence="1" id="KW-0732">Signal</keyword>
<evidence type="ECO:0000313" key="2">
    <source>
        <dbReference type="EMBL" id="TSJ43950.1"/>
    </source>
</evidence>
<dbReference type="RefSeq" id="WP_144247513.1">
    <property type="nucleotide sequence ID" value="NZ_VLPK01000001.1"/>
</dbReference>
<accession>A0A556MVI5</accession>
<feature type="chain" id="PRO_5021957618" description="Lipocalin-like domain-containing protein" evidence="1">
    <location>
        <begin position="21"/>
        <end position="162"/>
    </location>
</feature>
<feature type="signal peptide" evidence="1">
    <location>
        <begin position="1"/>
        <end position="20"/>
    </location>
</feature>
<proteinExistence type="predicted"/>
<comment type="caution">
    <text evidence="2">The sequence shown here is derived from an EMBL/GenBank/DDBJ whole genome shotgun (WGS) entry which is preliminary data.</text>
</comment>
<evidence type="ECO:0008006" key="4">
    <source>
        <dbReference type="Google" id="ProtNLM"/>
    </source>
</evidence>
<reference evidence="2 3" key="1">
    <citation type="submission" date="2019-07" db="EMBL/GenBank/DDBJ databases">
        <authorList>
            <person name="Huq M.A."/>
        </authorList>
    </citation>
    <scope>NUCLEOTIDE SEQUENCE [LARGE SCALE GENOMIC DNA]</scope>
    <source>
        <strain evidence="2 3">MAH-19</strain>
    </source>
</reference>
<dbReference type="Proteomes" id="UP000318733">
    <property type="component" value="Unassembled WGS sequence"/>
</dbReference>
<dbReference type="EMBL" id="VLPK01000001">
    <property type="protein sequence ID" value="TSJ43950.1"/>
    <property type="molecule type" value="Genomic_DNA"/>
</dbReference>
<gene>
    <name evidence="2" type="ORF">FO440_07150</name>
</gene>
<evidence type="ECO:0000256" key="1">
    <source>
        <dbReference type="SAM" id="SignalP"/>
    </source>
</evidence>